<organism evidence="7 8">
    <name type="scientific">Sandaracinobacteroides saxicola</name>
    <dbReference type="NCBI Taxonomy" id="2759707"/>
    <lineage>
        <taxon>Bacteria</taxon>
        <taxon>Pseudomonadati</taxon>
        <taxon>Pseudomonadota</taxon>
        <taxon>Alphaproteobacteria</taxon>
        <taxon>Sphingomonadales</taxon>
        <taxon>Sphingosinicellaceae</taxon>
        <taxon>Sandaracinobacteroides</taxon>
    </lineage>
</organism>
<sequence length="670" mass="68422">MTEPTKPGVEETPDPFGGSDPFGVQAPADAAATPPTVPPVADMVVPPAAAERTVIASEAEIAAALAAARPAAPPTPAPLSVPPAALVSAPQGAPLVAHGSPGALVGTQLNDLFEIVRFIAQGGMGIVYEGRNIHSGERVAIKVILPQYAADQQFMALFRREASALERIGHDALVKYRTLAFDRGTQINYLAIEYVDGPSMADALSGEPTDPAVVKRVLRRLAQGLGAAHEAGVIHRDLSPDNVLLPGGNIERAKIIDFGIAKDTNPGEKSVVGDAFAGKFGYAAPEIFGKYGRKIGPWSDIYSLALVIAALARGTPIDMGITIVDALDARAAVPDLSDIAPELQPVLAKMLAPDPADRFQTMDEVADAADPRGATMFMAPVAPQVAAAEPVPEPARAVEPVAAFVRAETPVAAAPEPRKGRGLLYGGIGAAVVVLGVAGFLLSSGGDEKAPEAPATAVEAPAAAPPWASAQAAVAAALRGVACADLRVSGTPVGGSVRLTGWRAAGSALPANAGGWAIDGSGVLAVETPSAETCRLIDGLRAAVPTAVDARFAMAPDQKLSLATMPKDGSGGVLVDLQVRERPPGRALIATIDDKATSAANRVVSGDVETAGVDLARIPFDPKTSRYLIALVSSTSTLEPVTAEGPPASLRAACIAGGCTLTSGWVEIRE</sequence>
<keyword evidence="7" id="KW-0723">Serine/threonine-protein kinase</keyword>
<proteinExistence type="predicted"/>
<dbReference type="SUPFAM" id="SSF56112">
    <property type="entry name" value="Protein kinase-like (PK-like)"/>
    <property type="match status" value="1"/>
</dbReference>
<name>A0A7G5IJ17_9SPHN</name>
<dbReference type="PANTHER" id="PTHR43289:SF34">
    <property type="entry name" value="SERINE_THREONINE-PROTEIN KINASE YBDM-RELATED"/>
    <property type="match status" value="1"/>
</dbReference>
<dbReference type="AlphaFoldDB" id="A0A7G5IJ17"/>
<evidence type="ECO:0000259" key="6">
    <source>
        <dbReference type="PROSITE" id="PS50011"/>
    </source>
</evidence>
<dbReference type="GO" id="GO:0005524">
    <property type="term" value="F:ATP binding"/>
    <property type="evidence" value="ECO:0007669"/>
    <property type="project" value="UniProtKB-KW"/>
</dbReference>
<feature type="compositionally biased region" description="Low complexity" evidence="5">
    <location>
        <begin position="26"/>
        <end position="35"/>
    </location>
</feature>
<keyword evidence="4" id="KW-0067">ATP-binding</keyword>
<protein>
    <submittedName>
        <fullName evidence="7">Serine/threonine protein kinase</fullName>
    </submittedName>
</protein>
<accession>A0A7G5IJ17</accession>
<evidence type="ECO:0000313" key="8">
    <source>
        <dbReference type="Proteomes" id="UP000515292"/>
    </source>
</evidence>
<keyword evidence="3 7" id="KW-0418">Kinase</keyword>
<evidence type="ECO:0000256" key="1">
    <source>
        <dbReference type="ARBA" id="ARBA00022679"/>
    </source>
</evidence>
<dbReference type="KEGG" id="sand:H3309_02325"/>
<dbReference type="PROSITE" id="PS00109">
    <property type="entry name" value="PROTEIN_KINASE_TYR"/>
    <property type="match status" value="1"/>
</dbReference>
<keyword evidence="2" id="KW-0547">Nucleotide-binding</keyword>
<evidence type="ECO:0000256" key="5">
    <source>
        <dbReference type="SAM" id="MobiDB-lite"/>
    </source>
</evidence>
<feature type="domain" description="Protein kinase" evidence="6">
    <location>
        <begin position="113"/>
        <end position="378"/>
    </location>
</feature>
<gene>
    <name evidence="7" type="ORF">H3309_02325</name>
</gene>
<evidence type="ECO:0000256" key="3">
    <source>
        <dbReference type="ARBA" id="ARBA00022777"/>
    </source>
</evidence>
<dbReference type="PANTHER" id="PTHR43289">
    <property type="entry name" value="MITOGEN-ACTIVATED PROTEIN KINASE KINASE KINASE 20-RELATED"/>
    <property type="match status" value="1"/>
</dbReference>
<keyword evidence="1" id="KW-0808">Transferase</keyword>
<evidence type="ECO:0000313" key="7">
    <source>
        <dbReference type="EMBL" id="QMW23359.1"/>
    </source>
</evidence>
<dbReference type="Proteomes" id="UP000515292">
    <property type="component" value="Chromosome"/>
</dbReference>
<feature type="region of interest" description="Disordered" evidence="5">
    <location>
        <begin position="1"/>
        <end position="35"/>
    </location>
</feature>
<dbReference type="Pfam" id="PF00069">
    <property type="entry name" value="Pkinase"/>
    <property type="match status" value="1"/>
</dbReference>
<dbReference type="InterPro" id="IPR000719">
    <property type="entry name" value="Prot_kinase_dom"/>
</dbReference>
<keyword evidence="8" id="KW-1185">Reference proteome</keyword>
<reference evidence="7 8" key="1">
    <citation type="submission" date="2020-07" db="EMBL/GenBank/DDBJ databases">
        <title>Complete genome sequence for Sandaracinobacter sp. M6.</title>
        <authorList>
            <person name="Tang Y."/>
            <person name="Liu Q."/>
            <person name="Guo Z."/>
            <person name="Lei P."/>
            <person name="Huang B."/>
        </authorList>
    </citation>
    <scope>NUCLEOTIDE SEQUENCE [LARGE SCALE GENOMIC DNA]</scope>
    <source>
        <strain evidence="7 8">M6</strain>
    </source>
</reference>
<dbReference type="InterPro" id="IPR011009">
    <property type="entry name" value="Kinase-like_dom_sf"/>
</dbReference>
<dbReference type="Gene3D" id="1.10.510.10">
    <property type="entry name" value="Transferase(Phosphotransferase) domain 1"/>
    <property type="match status" value="1"/>
</dbReference>
<dbReference type="EMBL" id="CP059851">
    <property type="protein sequence ID" value="QMW23359.1"/>
    <property type="molecule type" value="Genomic_DNA"/>
</dbReference>
<dbReference type="GO" id="GO:0004674">
    <property type="term" value="F:protein serine/threonine kinase activity"/>
    <property type="evidence" value="ECO:0007669"/>
    <property type="project" value="UniProtKB-KW"/>
</dbReference>
<evidence type="ECO:0000256" key="4">
    <source>
        <dbReference type="ARBA" id="ARBA00022840"/>
    </source>
</evidence>
<dbReference type="PROSITE" id="PS50011">
    <property type="entry name" value="PROTEIN_KINASE_DOM"/>
    <property type="match status" value="1"/>
</dbReference>
<dbReference type="Gene3D" id="3.30.200.20">
    <property type="entry name" value="Phosphorylase Kinase, domain 1"/>
    <property type="match status" value="1"/>
</dbReference>
<evidence type="ECO:0000256" key="2">
    <source>
        <dbReference type="ARBA" id="ARBA00022741"/>
    </source>
</evidence>
<dbReference type="CDD" id="cd14014">
    <property type="entry name" value="STKc_PknB_like"/>
    <property type="match status" value="1"/>
</dbReference>
<dbReference type="InterPro" id="IPR008266">
    <property type="entry name" value="Tyr_kinase_AS"/>
</dbReference>
<dbReference type="RefSeq" id="WP_182297138.1">
    <property type="nucleotide sequence ID" value="NZ_CP059851.1"/>
</dbReference>